<accession>A0A8D8U2K4</accession>
<sequence>MYCQMDDSRVSLVNWKRENTPNSFRRTNVPSSLIDFYLVILIRYCEDGLIRSFVNVFTYVFYRFNGVAVLNIYMSVKGSAQQRTERYNVAVINADYIPLS</sequence>
<dbReference type="EMBL" id="HBUF01330591">
    <property type="protein sequence ID" value="CAG6696885.1"/>
    <property type="molecule type" value="Transcribed_RNA"/>
</dbReference>
<organism evidence="1">
    <name type="scientific">Cacopsylla melanoneura</name>
    <dbReference type="NCBI Taxonomy" id="428564"/>
    <lineage>
        <taxon>Eukaryota</taxon>
        <taxon>Metazoa</taxon>
        <taxon>Ecdysozoa</taxon>
        <taxon>Arthropoda</taxon>
        <taxon>Hexapoda</taxon>
        <taxon>Insecta</taxon>
        <taxon>Pterygota</taxon>
        <taxon>Neoptera</taxon>
        <taxon>Paraneoptera</taxon>
        <taxon>Hemiptera</taxon>
        <taxon>Sternorrhyncha</taxon>
        <taxon>Psylloidea</taxon>
        <taxon>Psyllidae</taxon>
        <taxon>Psyllinae</taxon>
        <taxon>Cacopsylla</taxon>
    </lineage>
</organism>
<name>A0A8D8U2K4_9HEMI</name>
<evidence type="ECO:0000313" key="1">
    <source>
        <dbReference type="EMBL" id="CAG6696885.1"/>
    </source>
</evidence>
<protein>
    <submittedName>
        <fullName evidence="1">Uncharacterized protein</fullName>
    </submittedName>
</protein>
<dbReference type="AlphaFoldDB" id="A0A8D8U2K4"/>
<reference evidence="1" key="1">
    <citation type="submission" date="2021-05" db="EMBL/GenBank/DDBJ databases">
        <authorList>
            <person name="Alioto T."/>
            <person name="Alioto T."/>
            <person name="Gomez Garrido J."/>
        </authorList>
    </citation>
    <scope>NUCLEOTIDE SEQUENCE</scope>
</reference>
<proteinExistence type="predicted"/>